<comment type="caution">
    <text evidence="1">The sequence shown here is derived from an EMBL/GenBank/DDBJ whole genome shotgun (WGS) entry which is preliminary data.</text>
</comment>
<evidence type="ECO:0000313" key="2">
    <source>
        <dbReference type="Proteomes" id="UP000037247"/>
    </source>
</evidence>
<name>A0ABR5II44_9ACTN</name>
<keyword evidence="2" id="KW-1185">Reference proteome</keyword>
<reference evidence="1 2" key="1">
    <citation type="submission" date="2015-05" db="EMBL/GenBank/DDBJ databases">
        <title>Draft genome sequence of the bacterium Gordonia jacobaea a new member of the Gordonia genus.</title>
        <authorList>
            <person name="Jimenez-Galisteo G."/>
            <person name="Dominguez A."/>
            <person name="Munoz E."/>
            <person name="Vinas M."/>
        </authorList>
    </citation>
    <scope>NUCLEOTIDE SEQUENCE [LARGE SCALE GENOMIC DNA]</scope>
    <source>
        <strain evidence="2">mv1</strain>
    </source>
</reference>
<dbReference type="Proteomes" id="UP000037247">
    <property type="component" value="Unassembled WGS sequence"/>
</dbReference>
<dbReference type="EMBL" id="LDTZ01000013">
    <property type="protein sequence ID" value="KNA93359.1"/>
    <property type="molecule type" value="Genomic_DNA"/>
</dbReference>
<proteinExistence type="predicted"/>
<sequence>MTDVSRRIDSRAKRGLQLQPWGLAQSRAAVGSSLHADDDGFAPELNMKNLVSSTALYPAMAATDALSVASETTLNRRDSHNLHTVATLTLCRSALESAAQTIWMLSPTERDERRARCLALSKYELLQQSYFVGLLDTTIHTGSNRLSNADYSGFISHKEEFEERRKYLNGVAGLKGIQYRVIVADAADWIRANVPPHDNGEIRERDLTHGMKVAYNLGSSAGHGMKWIRDYLGDERNIMSMTADCLAAAVNMTECAIALYEAQANIPRSHIRNAKCPNRLHQTVAKWARMYPPPERDETQQA</sequence>
<evidence type="ECO:0000313" key="1">
    <source>
        <dbReference type="EMBL" id="KNA93359.1"/>
    </source>
</evidence>
<organism evidence="1 2">
    <name type="scientific">Gordonia jacobaea</name>
    <dbReference type="NCBI Taxonomy" id="122202"/>
    <lineage>
        <taxon>Bacteria</taxon>
        <taxon>Bacillati</taxon>
        <taxon>Actinomycetota</taxon>
        <taxon>Actinomycetes</taxon>
        <taxon>Mycobacteriales</taxon>
        <taxon>Gordoniaceae</taxon>
        <taxon>Gordonia</taxon>
    </lineage>
</organism>
<accession>A0ABR5II44</accession>
<protein>
    <submittedName>
        <fullName evidence="1">Uncharacterized protein</fullName>
    </submittedName>
</protein>
<gene>
    <name evidence="1" type="ORF">ABW18_00100</name>
</gene>